<organism evidence="1 2">
    <name type="scientific">Phocaeicola coprocola</name>
    <dbReference type="NCBI Taxonomy" id="310298"/>
    <lineage>
        <taxon>Bacteria</taxon>
        <taxon>Pseudomonadati</taxon>
        <taxon>Bacteroidota</taxon>
        <taxon>Bacteroidia</taxon>
        <taxon>Bacteroidales</taxon>
        <taxon>Bacteroidaceae</taxon>
        <taxon>Phocaeicola</taxon>
    </lineage>
</organism>
<keyword evidence="2" id="KW-1185">Reference proteome</keyword>
<comment type="caution">
    <text evidence="1">The sequence shown here is derived from an EMBL/GenBank/DDBJ whole genome shotgun (WGS) entry which is preliminary data.</text>
</comment>
<reference evidence="1 2" key="1">
    <citation type="submission" date="2018-08" db="EMBL/GenBank/DDBJ databases">
        <title>A genome reference for cultivated species of the human gut microbiota.</title>
        <authorList>
            <person name="Zou Y."/>
            <person name="Xue W."/>
            <person name="Luo G."/>
        </authorList>
    </citation>
    <scope>NUCLEOTIDE SEQUENCE [LARGE SCALE GENOMIC DNA]</scope>
    <source>
        <strain evidence="1 2">AF24-2</strain>
    </source>
</reference>
<proteinExistence type="predicted"/>
<protein>
    <submittedName>
        <fullName evidence="1">Uncharacterized protein</fullName>
    </submittedName>
</protein>
<gene>
    <name evidence="1" type="ORF">DWY20_04075</name>
</gene>
<dbReference type="EMBL" id="QRUU01000011">
    <property type="protein sequence ID" value="RGR98554.1"/>
    <property type="molecule type" value="Genomic_DNA"/>
</dbReference>
<dbReference type="AlphaFoldDB" id="A0A412GUP9"/>
<dbReference type="Proteomes" id="UP000285864">
    <property type="component" value="Unassembled WGS sequence"/>
</dbReference>
<evidence type="ECO:0000313" key="1">
    <source>
        <dbReference type="EMBL" id="RGR98554.1"/>
    </source>
</evidence>
<sequence length="106" mass="13119">MYQKLCNVCFWEALCKRFCWMKFKQRVNYGLQNAIKHPFLLRHQGNLLKKRLDFFLILILFVPKFKKKFLFLQRNRERTDDMILKFPVVDFEKASVLKLYYKTFKI</sequence>
<evidence type="ECO:0000313" key="2">
    <source>
        <dbReference type="Proteomes" id="UP000285864"/>
    </source>
</evidence>
<accession>A0A412GUP9</accession>
<name>A0A412GUP9_9BACT</name>